<name>A0A4R9FNA2_9LEPT</name>
<proteinExistence type="predicted"/>
<comment type="caution">
    <text evidence="1">The sequence shown here is derived from an EMBL/GenBank/DDBJ whole genome shotgun (WGS) entry which is preliminary data.</text>
</comment>
<reference evidence="1" key="1">
    <citation type="journal article" date="2019" name="PLoS Negl. Trop. Dis.">
        <title>Revisiting the worldwide diversity of Leptospira species in the environment.</title>
        <authorList>
            <person name="Vincent A.T."/>
            <person name="Schiettekatte O."/>
            <person name="Bourhy P."/>
            <person name="Veyrier F.J."/>
            <person name="Picardeau M."/>
        </authorList>
    </citation>
    <scope>NUCLEOTIDE SEQUENCE [LARGE SCALE GENOMIC DNA]</scope>
    <source>
        <strain evidence="1">SSS9</strain>
    </source>
</reference>
<evidence type="ECO:0000313" key="1">
    <source>
        <dbReference type="EMBL" id="TGJ99734.1"/>
    </source>
</evidence>
<sequence length="361" mass="41848">MHKIIFVLVSVLFHWNCFTYSVLIKHDDSLRKQREQLPPLRKTIVELNSIRKSDKEFMISYSAGLYSDKDTKYRYIDEESRCANVDSLRPNHLGYPNLSQLSDCKERKESKLTEEISFEEVPELKNSIWLPEFEIILISSNGLDNYSKLFPNPRRFEKLVFSPKTRGYDTVDFKKHFLGKEIHFAELCKGSYFTHRTLKIGTKTGQALTLIGNGHSYQVLSNHLGKPLEPSQDINSPKNCETLEIRKFSIPKEERIIAIQSELPVEFPGKIRKTENRIFRLKGNLENLPNGILLISYPRDWDKKDDRAFVWSSYPILYPFSVGLDIVTSPLQLISMLIFTPYGHFYVWGCLLAKKCSTPLG</sequence>
<dbReference type="AlphaFoldDB" id="A0A4R9FNA2"/>
<accession>A0A4R9FNA2</accession>
<evidence type="ECO:0000313" key="2">
    <source>
        <dbReference type="Proteomes" id="UP000297453"/>
    </source>
</evidence>
<organism evidence="1 2">
    <name type="scientific">Leptospira semungkisensis</name>
    <dbReference type="NCBI Taxonomy" id="2484985"/>
    <lineage>
        <taxon>Bacteria</taxon>
        <taxon>Pseudomonadati</taxon>
        <taxon>Spirochaetota</taxon>
        <taxon>Spirochaetia</taxon>
        <taxon>Leptospirales</taxon>
        <taxon>Leptospiraceae</taxon>
        <taxon>Leptospira</taxon>
    </lineage>
</organism>
<gene>
    <name evidence="1" type="ORF">EHO59_18075</name>
</gene>
<keyword evidence="2" id="KW-1185">Reference proteome</keyword>
<dbReference type="EMBL" id="RQEP01000019">
    <property type="protein sequence ID" value="TGJ99734.1"/>
    <property type="molecule type" value="Genomic_DNA"/>
</dbReference>
<dbReference type="OrthoDB" id="320310at2"/>
<dbReference type="Proteomes" id="UP000297453">
    <property type="component" value="Unassembled WGS sequence"/>
</dbReference>
<dbReference type="RefSeq" id="WP_135589826.1">
    <property type="nucleotide sequence ID" value="NZ_RQEP01000019.1"/>
</dbReference>
<protein>
    <submittedName>
        <fullName evidence="1">Uncharacterized protein</fullName>
    </submittedName>
</protein>